<feature type="region of interest" description="Disordered" evidence="1">
    <location>
        <begin position="213"/>
        <end position="234"/>
    </location>
</feature>
<gene>
    <name evidence="4" type="ORF">BN55_01830</name>
</gene>
<keyword evidence="2" id="KW-0732">Signal</keyword>
<feature type="signal peptide" evidence="2">
    <location>
        <begin position="1"/>
        <end position="27"/>
    </location>
</feature>
<evidence type="ECO:0000313" key="5">
    <source>
        <dbReference type="Proteomes" id="UP000009320"/>
    </source>
</evidence>
<accession>I7IVU8</accession>
<dbReference type="OrthoDB" id="2329985at2"/>
<comment type="caution">
    <text evidence="4">The sequence shown here is derived from an EMBL/GenBank/DDBJ whole genome shotgun (WGS) entry which is preliminary data.</text>
</comment>
<dbReference type="eggNOG" id="ENOG5033BPB">
    <property type="taxonomic scope" value="Bacteria"/>
</dbReference>
<dbReference type="AlphaFoldDB" id="I7IVU8"/>
<name>I7IVU8_9LACO</name>
<evidence type="ECO:0000256" key="1">
    <source>
        <dbReference type="SAM" id="MobiDB-lite"/>
    </source>
</evidence>
<proteinExistence type="predicted"/>
<sequence length="474" mass="51337">MNSKKSLALGVGICALALTAVATPVKAADTTAQSTITQTYQPKTQNVTINYKADFGIAVWLQPGKNVIPGKFVPGQSTVKVAGSQLVNGHTWYLLADNSGWIDGSYVKIEASAPAKTTTTTNKTTNTNTNTKTDTTKTPAKSDSKTVYADEIVTASSNGAVVYSAPSAAAKTSRTLAKGSNWKSFYRVENGSTWYNLGGNQFVLASDLATKNTSSTAKENKPADTKKDTTKTNTTSDKNVTVVASKIVKVDNAKGAVIYSKPTTTAKTSRVLPNGSRWKTFLQTDNGMLWYNLGGNQWVLASDLDASTSTKKDTTKTNNSNNSGFTDYSKVHQGTGTVTVHYKPGYGIAVWSQPGKNAIPGKYLKHGTSWKYFKYVNVNGTIWYNLGGNQWVSGQYLINKNPEGIARYNYLSNFTVKISNPKGAKVYADPNSGITTGRVLPKNSNWKAYQVLGNGDRWYNLGGNQWVMQEDTWN</sequence>
<dbReference type="RefSeq" id="WP_008471041.1">
    <property type="nucleotide sequence ID" value="NZ_AYZP01000023.1"/>
</dbReference>
<feature type="domain" description="S-layer protein C-terminal" evidence="3">
    <location>
        <begin position="160"/>
        <end position="206"/>
    </location>
</feature>
<dbReference type="InterPro" id="IPR024968">
    <property type="entry name" value="SlpA_C_lactobacillus"/>
</dbReference>
<organism evidence="4 5">
    <name type="scientific">Lactobacillus hominis DSM 23910 = CRBIP 24.179</name>
    <dbReference type="NCBI Taxonomy" id="1423758"/>
    <lineage>
        <taxon>Bacteria</taxon>
        <taxon>Bacillati</taxon>
        <taxon>Bacillota</taxon>
        <taxon>Bacilli</taxon>
        <taxon>Lactobacillales</taxon>
        <taxon>Lactobacillaceae</taxon>
        <taxon>Lactobacillus</taxon>
    </lineage>
</organism>
<dbReference type="EMBL" id="CAKE01000013">
    <property type="protein sequence ID" value="CCI82068.1"/>
    <property type="molecule type" value="Genomic_DNA"/>
</dbReference>
<dbReference type="Proteomes" id="UP000009320">
    <property type="component" value="Unassembled WGS sequence"/>
</dbReference>
<evidence type="ECO:0000256" key="2">
    <source>
        <dbReference type="SAM" id="SignalP"/>
    </source>
</evidence>
<protein>
    <recommendedName>
        <fullName evidence="3">S-layer protein C-terminal domain-containing protein</fullName>
    </recommendedName>
</protein>
<feature type="chain" id="PRO_5009961771" description="S-layer protein C-terminal domain-containing protein" evidence="2">
    <location>
        <begin position="28"/>
        <end position="474"/>
    </location>
</feature>
<dbReference type="PATRIC" id="fig|1423758.3.peg.1169"/>
<dbReference type="GeneID" id="82847291"/>
<evidence type="ECO:0000259" key="3">
    <source>
        <dbReference type="Pfam" id="PF03217"/>
    </source>
</evidence>
<feature type="region of interest" description="Disordered" evidence="1">
    <location>
        <begin position="117"/>
        <end position="141"/>
    </location>
</feature>
<dbReference type="STRING" id="1423758.FC41_GL001156"/>
<dbReference type="Pfam" id="PF03217">
    <property type="entry name" value="SlpA"/>
    <property type="match status" value="1"/>
</dbReference>
<keyword evidence="5" id="KW-1185">Reference proteome</keyword>
<evidence type="ECO:0000313" key="4">
    <source>
        <dbReference type="EMBL" id="CCI82068.1"/>
    </source>
</evidence>
<reference evidence="4 5" key="1">
    <citation type="submission" date="2012-06" db="EMBL/GenBank/DDBJ databases">
        <title>Draft Genome Sequence of Lactobacillus hominis Strain CRBIP 24.179T, isolated from human intestine.</title>
        <authorList>
            <person name="Cousin S."/>
            <person name="Ma L."/>
            <person name="Bizet C."/>
            <person name="Loux V."/>
            <person name="Bouchier C."/>
            <person name="Clermont D."/>
            <person name="Creno S."/>
        </authorList>
    </citation>
    <scope>NUCLEOTIDE SEQUENCE [LARGE SCALE GENOMIC DNA]</scope>
    <source>
        <strain evidence="5">CRBIP 24.179T</strain>
    </source>
</reference>
<feature type="compositionally biased region" description="Low complexity" evidence="1">
    <location>
        <begin position="117"/>
        <end position="138"/>
    </location>
</feature>
<feature type="compositionally biased region" description="Basic and acidic residues" evidence="1">
    <location>
        <begin position="218"/>
        <end position="230"/>
    </location>
</feature>